<feature type="compositionally biased region" description="Basic and acidic residues" evidence="1">
    <location>
        <begin position="111"/>
        <end position="120"/>
    </location>
</feature>
<feature type="region of interest" description="Disordered" evidence="1">
    <location>
        <begin position="50"/>
        <end position="198"/>
    </location>
</feature>
<gene>
    <name evidence="2" type="ORF">G7Y89_g9669</name>
</gene>
<feature type="compositionally biased region" description="Basic residues" evidence="1">
    <location>
        <begin position="59"/>
        <end position="70"/>
    </location>
</feature>
<evidence type="ECO:0000256" key="1">
    <source>
        <dbReference type="SAM" id="MobiDB-lite"/>
    </source>
</evidence>
<protein>
    <submittedName>
        <fullName evidence="2">Uncharacterized protein</fullName>
    </submittedName>
</protein>
<keyword evidence="3" id="KW-1185">Reference proteome</keyword>
<evidence type="ECO:0000313" key="3">
    <source>
        <dbReference type="Proteomes" id="UP000566819"/>
    </source>
</evidence>
<evidence type="ECO:0000313" key="2">
    <source>
        <dbReference type="EMBL" id="KAF4628480.1"/>
    </source>
</evidence>
<name>A0A8H4RGI0_9HELO</name>
<feature type="compositionally biased region" description="Acidic residues" evidence="1">
    <location>
        <begin position="101"/>
        <end position="110"/>
    </location>
</feature>
<accession>A0A8H4RGI0</accession>
<feature type="compositionally biased region" description="Low complexity" evidence="1">
    <location>
        <begin position="374"/>
        <end position="389"/>
    </location>
</feature>
<feature type="compositionally biased region" description="Polar residues" evidence="1">
    <location>
        <begin position="176"/>
        <end position="185"/>
    </location>
</feature>
<feature type="region of interest" description="Disordered" evidence="1">
    <location>
        <begin position="369"/>
        <end position="399"/>
    </location>
</feature>
<feature type="compositionally biased region" description="Basic and acidic residues" evidence="1">
    <location>
        <begin position="12"/>
        <end position="29"/>
    </location>
</feature>
<comment type="caution">
    <text evidence="2">The sequence shown here is derived from an EMBL/GenBank/DDBJ whole genome shotgun (WGS) entry which is preliminary data.</text>
</comment>
<dbReference type="OrthoDB" id="6515516at2759"/>
<feature type="region of interest" description="Disordered" evidence="1">
    <location>
        <begin position="449"/>
        <end position="468"/>
    </location>
</feature>
<dbReference type="AlphaFoldDB" id="A0A8H4RGI0"/>
<organism evidence="2 3">
    <name type="scientific">Cudoniella acicularis</name>
    <dbReference type="NCBI Taxonomy" id="354080"/>
    <lineage>
        <taxon>Eukaryota</taxon>
        <taxon>Fungi</taxon>
        <taxon>Dikarya</taxon>
        <taxon>Ascomycota</taxon>
        <taxon>Pezizomycotina</taxon>
        <taxon>Leotiomycetes</taxon>
        <taxon>Helotiales</taxon>
        <taxon>Tricladiaceae</taxon>
        <taxon>Cudoniella</taxon>
    </lineage>
</organism>
<feature type="region of interest" description="Disordered" evidence="1">
    <location>
        <begin position="1"/>
        <end position="30"/>
    </location>
</feature>
<proteinExistence type="predicted"/>
<reference evidence="2 3" key="1">
    <citation type="submission" date="2020-03" db="EMBL/GenBank/DDBJ databases">
        <title>Draft Genome Sequence of Cudoniella acicularis.</title>
        <authorList>
            <person name="Buettner E."/>
            <person name="Kellner H."/>
        </authorList>
    </citation>
    <scope>NUCLEOTIDE SEQUENCE [LARGE SCALE GENOMIC DNA]</scope>
    <source>
        <strain evidence="2 3">DSM 108380</strain>
    </source>
</reference>
<feature type="compositionally biased region" description="Polar residues" evidence="1">
    <location>
        <begin position="160"/>
        <end position="169"/>
    </location>
</feature>
<sequence length="544" mass="59761">MAGSSSNAKLKRKEDIELDEPSKRSKSDRSAILNQTLNAIVEVTQAAFAANDEKEARAKPSKSQRRRSKRNEKWLFNHSTKGKVAKRYLEKKEFEEGPGLSDEEGGDDSDMDRNVSKFESGRVSNLPAASTGVLRENGFSSGSKPLPEMNGIRRGPTTVWLRSQTSDESTIPRASKVSNVSTAPEVSTVRKTSRVPNASTIQQASTLPNESTVPKASRVSNAPRVLNYRPKSINSPKARRLAKIETTNGHKGWLSDDTIDTVVMALDLPKTAHVLNATISAVKKAGRAQEVRPFRDTGVCLANGRTIIRVAVFFVLHNIECILRGCDPLSVKIKGSDARLRCLIEIIGAGLVDDWSTKIELRNIGDDYHKSSGSKKPLSKSFGPSSGESSTRRPAIRAKGSAPVVIEKIQNSTVESSQDVESLLEENSIYRFSFDITPGRVVELKGKGTAATTMDSSPPRRFKRHDSSSLPELDELFKSTPKKLKARKGMLLNTQIALINQRGSSPTTAENSQIVLGEAMPDFRIPTPLTPRHRRSLGMIYYRL</sequence>
<dbReference type="Proteomes" id="UP000566819">
    <property type="component" value="Unassembled WGS sequence"/>
</dbReference>
<dbReference type="EMBL" id="JAAMPI010000806">
    <property type="protein sequence ID" value="KAF4628480.1"/>
    <property type="molecule type" value="Genomic_DNA"/>
</dbReference>